<dbReference type="Proteomes" id="UP000653358">
    <property type="component" value="Unassembled WGS sequence"/>
</dbReference>
<comment type="caution">
    <text evidence="3">The sequence shown here is derived from an EMBL/GenBank/DDBJ whole genome shotgun (WGS) entry which is preliminary data.</text>
</comment>
<dbReference type="EMBL" id="WJBB01000013">
    <property type="protein sequence ID" value="MBC3797576.1"/>
    <property type="molecule type" value="Genomic_DNA"/>
</dbReference>
<protein>
    <submittedName>
        <fullName evidence="3">Uncharacterized protein</fullName>
    </submittedName>
</protein>
<proteinExistence type="predicted"/>
<reference evidence="3 4" key="1">
    <citation type="journal article" date="2020" name="mSystems">
        <title>Defining Genomic and Predicted Metabolic Features of the Acetobacterium Genus.</title>
        <authorList>
            <person name="Ross D.E."/>
            <person name="Marshall C.W."/>
            <person name="Gulliver D."/>
            <person name="May H.D."/>
            <person name="Norman R.S."/>
        </authorList>
    </citation>
    <scope>NUCLEOTIDE SEQUENCE [LARGE SCALE GENOMIC DNA]</scope>
    <source>
        <strain evidence="3 4">DSM 9173</strain>
    </source>
</reference>
<keyword evidence="4" id="KW-1185">Reference proteome</keyword>
<keyword evidence="2" id="KW-0472">Membrane</keyword>
<feature type="region of interest" description="Disordered" evidence="1">
    <location>
        <begin position="34"/>
        <end position="67"/>
    </location>
</feature>
<sequence>MKLRYILISVFIIAILIVGTIFVFPKLIKNTNTSGTASTTTPATTQQEQTTNTTNTTSNQPSATATTTVTVPQEMQTVIDTNTDEIFVDNSKKLATSYPNQLIPLYGVLDVADSYQITNANGDPGWTTTYVSGLATGDIVSFYRPLLQNQSDYSEETVSDSTYLDATVSGYSISITVSPNNSQKTDMAGNSSVTIFIEQI</sequence>
<keyword evidence="2" id="KW-1133">Transmembrane helix</keyword>
<dbReference type="RefSeq" id="WP_148604680.1">
    <property type="nucleotide sequence ID" value="NZ_RXYB01000015.1"/>
</dbReference>
<evidence type="ECO:0000313" key="3">
    <source>
        <dbReference type="EMBL" id="MBC3797576.1"/>
    </source>
</evidence>
<evidence type="ECO:0000256" key="1">
    <source>
        <dbReference type="SAM" id="MobiDB-lite"/>
    </source>
</evidence>
<keyword evidence="2" id="KW-0812">Transmembrane</keyword>
<gene>
    <name evidence="3" type="ORF">GH807_11015</name>
</gene>
<evidence type="ECO:0000313" key="4">
    <source>
        <dbReference type="Proteomes" id="UP000653358"/>
    </source>
</evidence>
<accession>A0ABR6WMN9</accession>
<evidence type="ECO:0000256" key="2">
    <source>
        <dbReference type="SAM" id="Phobius"/>
    </source>
</evidence>
<name>A0ABR6WMN9_9FIRM</name>
<organism evidence="3 4">
    <name type="scientific">Acetobacterium tundrae</name>
    <dbReference type="NCBI Taxonomy" id="132932"/>
    <lineage>
        <taxon>Bacteria</taxon>
        <taxon>Bacillati</taxon>
        <taxon>Bacillota</taxon>
        <taxon>Clostridia</taxon>
        <taxon>Eubacteriales</taxon>
        <taxon>Eubacteriaceae</taxon>
        <taxon>Acetobacterium</taxon>
    </lineage>
</organism>
<feature type="transmembrane region" description="Helical" evidence="2">
    <location>
        <begin position="6"/>
        <end position="24"/>
    </location>
</feature>